<dbReference type="Gene3D" id="1.10.1650.20">
    <property type="match status" value="1"/>
</dbReference>
<dbReference type="STRING" id="1384057.CD33_10865"/>
<dbReference type="AlphaFoldDB" id="A0A0A3HZ07"/>
<evidence type="ECO:0000256" key="4">
    <source>
        <dbReference type="ARBA" id="ARBA00022741"/>
    </source>
</evidence>
<evidence type="ECO:0000256" key="9">
    <source>
        <dbReference type="ARBA" id="ARBA00047754"/>
    </source>
</evidence>
<feature type="domain" description="Ribonucleotide reductase large subunit" evidence="11">
    <location>
        <begin position="555"/>
        <end position="577"/>
    </location>
</feature>
<dbReference type="PROSITE" id="PS00089">
    <property type="entry name" value="RIBORED_LARGE"/>
    <property type="match status" value="1"/>
</dbReference>
<proteinExistence type="inferred from homology"/>
<evidence type="ECO:0000313" key="12">
    <source>
        <dbReference type="EMBL" id="KGR75628.1"/>
    </source>
</evidence>
<evidence type="ECO:0000256" key="8">
    <source>
        <dbReference type="ARBA" id="ARBA00023157"/>
    </source>
</evidence>
<dbReference type="Proteomes" id="UP000030408">
    <property type="component" value="Unassembled WGS sequence"/>
</dbReference>
<dbReference type="EMBL" id="JPVO01000050">
    <property type="protein sequence ID" value="KGR75628.1"/>
    <property type="molecule type" value="Genomic_DNA"/>
</dbReference>
<evidence type="ECO:0000256" key="5">
    <source>
        <dbReference type="ARBA" id="ARBA00022840"/>
    </source>
</evidence>
<keyword evidence="7 10" id="KW-0215">Deoxyribonucleotide synthesis</keyword>
<dbReference type="InterPro" id="IPR013346">
    <property type="entry name" value="NrdE_NrdA_C"/>
</dbReference>
<dbReference type="EC" id="1.17.4.1" evidence="2 10"/>
<dbReference type="eggNOG" id="COG0209">
    <property type="taxonomic scope" value="Bacteria"/>
</dbReference>
<name>A0A0A3HZ07_9BACL</name>
<evidence type="ECO:0000256" key="1">
    <source>
        <dbReference type="ARBA" id="ARBA00010406"/>
    </source>
</evidence>
<dbReference type="Pfam" id="PF02867">
    <property type="entry name" value="Ribonuc_red_lgC"/>
    <property type="match status" value="1"/>
</dbReference>
<evidence type="ECO:0000256" key="2">
    <source>
        <dbReference type="ARBA" id="ARBA00012274"/>
    </source>
</evidence>
<dbReference type="NCBIfam" id="TIGR02506">
    <property type="entry name" value="NrdE_NrdA"/>
    <property type="match status" value="1"/>
</dbReference>
<dbReference type="GO" id="GO:0005971">
    <property type="term" value="C:ribonucleoside-diphosphate reductase complex"/>
    <property type="evidence" value="ECO:0007669"/>
    <property type="project" value="TreeGrafter"/>
</dbReference>
<protein>
    <recommendedName>
        <fullName evidence="2 10">Ribonucleoside-diphosphate reductase</fullName>
        <ecNumber evidence="2 10">1.17.4.1</ecNumber>
    </recommendedName>
</protein>
<organism evidence="12 13">
    <name type="scientific">Ureibacillus sinduriensis BLB-1 = JCM 15800</name>
    <dbReference type="NCBI Taxonomy" id="1384057"/>
    <lineage>
        <taxon>Bacteria</taxon>
        <taxon>Bacillati</taxon>
        <taxon>Bacillota</taxon>
        <taxon>Bacilli</taxon>
        <taxon>Bacillales</taxon>
        <taxon>Caryophanaceae</taxon>
        <taxon>Ureibacillus</taxon>
    </lineage>
</organism>
<dbReference type="InterPro" id="IPR008926">
    <property type="entry name" value="RNR_R1-su_N"/>
</dbReference>
<dbReference type="PANTHER" id="PTHR11573:SF30">
    <property type="entry name" value="RIBONUCLEOSIDE-DIPHOSPHATE REDUCTASE 2 SUBUNIT ALPHA"/>
    <property type="match status" value="1"/>
</dbReference>
<dbReference type="InterPro" id="IPR039718">
    <property type="entry name" value="Rrm1"/>
</dbReference>
<dbReference type="Pfam" id="PF00317">
    <property type="entry name" value="Ribonuc_red_lgN"/>
    <property type="match status" value="1"/>
</dbReference>
<dbReference type="GO" id="GO:0009263">
    <property type="term" value="P:deoxyribonucleotide biosynthetic process"/>
    <property type="evidence" value="ECO:0007669"/>
    <property type="project" value="UniProtKB-KW"/>
</dbReference>
<dbReference type="InterPro" id="IPR013554">
    <property type="entry name" value="RNR_N"/>
</dbReference>
<comment type="caution">
    <text evidence="12">The sequence shown here is derived from an EMBL/GenBank/DDBJ whole genome shotgun (WGS) entry which is preliminary data.</text>
</comment>
<reference evidence="12 13" key="1">
    <citation type="submission" date="2014-02" db="EMBL/GenBank/DDBJ databases">
        <title>Draft genome sequence of Lysinibacillus sinduriensis JCM 15800.</title>
        <authorList>
            <person name="Zhang F."/>
            <person name="Wang G."/>
            <person name="Zhang L."/>
        </authorList>
    </citation>
    <scope>NUCLEOTIDE SEQUENCE [LARGE SCALE GENOMIC DNA]</scope>
    <source>
        <strain evidence="12 13">JCM 15800</strain>
    </source>
</reference>
<dbReference type="SUPFAM" id="SSF51998">
    <property type="entry name" value="PFL-like glycyl radical enzymes"/>
    <property type="match status" value="1"/>
</dbReference>
<accession>A0A0A3HZ07</accession>
<keyword evidence="4" id="KW-0547">Nucleotide-binding</keyword>
<evidence type="ECO:0000256" key="3">
    <source>
        <dbReference type="ARBA" id="ARBA00022533"/>
    </source>
</evidence>
<keyword evidence="6 10" id="KW-0560">Oxidoreductase</keyword>
<comment type="function">
    <text evidence="10">Provides the precursors necessary for DNA synthesis. Catalyzes the biosynthesis of deoxyribonucleotides from the corresponding ribonucleotides.</text>
</comment>
<comment type="similarity">
    <text evidence="1 10">Belongs to the ribonucleoside diphosphate reductase large chain family.</text>
</comment>
<comment type="catalytic activity">
    <reaction evidence="9 10">
        <text>a 2'-deoxyribonucleoside 5'-diphosphate + [thioredoxin]-disulfide + H2O = a ribonucleoside 5'-diphosphate + [thioredoxin]-dithiol</text>
        <dbReference type="Rhea" id="RHEA:23252"/>
        <dbReference type="Rhea" id="RHEA-COMP:10698"/>
        <dbReference type="Rhea" id="RHEA-COMP:10700"/>
        <dbReference type="ChEBI" id="CHEBI:15377"/>
        <dbReference type="ChEBI" id="CHEBI:29950"/>
        <dbReference type="ChEBI" id="CHEBI:50058"/>
        <dbReference type="ChEBI" id="CHEBI:57930"/>
        <dbReference type="ChEBI" id="CHEBI:73316"/>
        <dbReference type="EC" id="1.17.4.1"/>
    </reaction>
</comment>
<keyword evidence="5" id="KW-0067">ATP-binding</keyword>
<dbReference type="InterPro" id="IPR026459">
    <property type="entry name" value="RNR_1b_NrdE"/>
</dbReference>
<dbReference type="PRINTS" id="PR01183">
    <property type="entry name" value="RIBORDTASEM1"/>
</dbReference>
<keyword evidence="3" id="KW-0021">Allosteric enzyme</keyword>
<dbReference type="Gene3D" id="3.20.70.20">
    <property type="match status" value="1"/>
</dbReference>
<evidence type="ECO:0000313" key="13">
    <source>
        <dbReference type="Proteomes" id="UP000030408"/>
    </source>
</evidence>
<dbReference type="SUPFAM" id="SSF48168">
    <property type="entry name" value="R1 subunit of ribonucleotide reductase, N-terminal domain"/>
    <property type="match status" value="1"/>
</dbReference>
<gene>
    <name evidence="12" type="ORF">CD33_10865</name>
</gene>
<evidence type="ECO:0000256" key="6">
    <source>
        <dbReference type="ARBA" id="ARBA00023002"/>
    </source>
</evidence>
<dbReference type="OrthoDB" id="9762933at2"/>
<dbReference type="GO" id="GO:0004748">
    <property type="term" value="F:ribonucleoside-diphosphate reductase activity, thioredoxin disulfide as acceptor"/>
    <property type="evidence" value="ECO:0007669"/>
    <property type="project" value="UniProtKB-EC"/>
</dbReference>
<evidence type="ECO:0000256" key="7">
    <source>
        <dbReference type="ARBA" id="ARBA00023116"/>
    </source>
</evidence>
<evidence type="ECO:0000259" key="11">
    <source>
        <dbReference type="PROSITE" id="PS00089"/>
    </source>
</evidence>
<evidence type="ECO:0000256" key="10">
    <source>
        <dbReference type="RuleBase" id="RU003410"/>
    </source>
</evidence>
<dbReference type="UniPathway" id="UPA00326"/>
<dbReference type="InterPro" id="IPR013509">
    <property type="entry name" value="RNR_lsu_N"/>
</dbReference>
<keyword evidence="8" id="KW-1015">Disulfide bond</keyword>
<dbReference type="PANTHER" id="PTHR11573">
    <property type="entry name" value="RIBONUCLEOSIDE-DIPHOSPHATE REDUCTASE LARGE CHAIN"/>
    <property type="match status" value="1"/>
</dbReference>
<dbReference type="RefSeq" id="WP_036200610.1">
    <property type="nucleotide sequence ID" value="NZ_AVCY01000006.1"/>
</dbReference>
<dbReference type="GO" id="GO:0005524">
    <property type="term" value="F:ATP binding"/>
    <property type="evidence" value="ECO:0007669"/>
    <property type="project" value="UniProtKB-KW"/>
</dbReference>
<dbReference type="Pfam" id="PF08343">
    <property type="entry name" value="RNR_N"/>
    <property type="match status" value="1"/>
</dbReference>
<keyword evidence="13" id="KW-1185">Reference proteome</keyword>
<dbReference type="NCBIfam" id="TIGR04170">
    <property type="entry name" value="RNR_1b_NrdE"/>
    <property type="match status" value="1"/>
</dbReference>
<sequence>MKTYLKLNNDVLNRYNTTGQLELEKDREATRRYFLEYVNVRLRYFIDIEEKIRYLVEEGYYEKEFIELYDLEFIKHLYKKAYDYNFRFPSFMSASKFYDSYAMKSRDGEEILEKYEDRIVIIALYLAQGDTDLAERAVEAMMEAYQPATPTALNSGKKARGELVSCFKLSMDDSMNSIAENIGYCLELSRLGGGVGVNLTDLRPLGDPIKGILNRASGVIPVAKLLENSFSYSNQLGQRNGSGVVYLNIFHADIENFISSKKPNADDKIRLATLSTGIILPSIFFDLMKKDKDIVLFSPYDIHREYGKRMSEISISEMYYELLDNPRIRKIKRLNARKLYTEVKKAQFESGYPFEIFDDNVNEVHPLKNIGRVAMSNLCTEILQLQQKSIITDQDEPNEYGLDVSCNLGSIDIHEASKVEDFGRLVDTAMRLLTNVSQMTHIKNVPSVAKANRLMHSVGLGVMNLHGHLVTQGIMYGSKESVDFIDGFMEALNYYSLKSSMEIAKERGETFYQFDKSEYANGNYFESYINKEEKEFRPESIRALGNVPIITSAMWKELAEDVKKYGLFHSYRLAVAPTGSISYIRSCTASISPCTERVEVRDYADSRTIYPMPYLTNDNAHLYVEAYDVNAYDLIDLYAAAQKHVDQGISMTLYVTDAWTTEQLAKIYIYAWMRGIKSVYYVRQRLQTLEECVACQI</sequence>
<dbReference type="InterPro" id="IPR000788">
    <property type="entry name" value="RNR_lg_C"/>
</dbReference>